<dbReference type="Proteomes" id="UP000237481">
    <property type="component" value="Unassembled WGS sequence"/>
</dbReference>
<proteinExistence type="predicted"/>
<comment type="subcellular location">
    <subcellularLocation>
        <location evidence="1">Membrane</location>
        <topology evidence="1">Multi-pass membrane protein</topology>
    </subcellularLocation>
</comment>
<evidence type="ECO:0008006" key="8">
    <source>
        <dbReference type="Google" id="ProtNLM"/>
    </source>
</evidence>
<keyword evidence="2 5" id="KW-0812">Transmembrane</keyword>
<dbReference type="AlphaFoldDB" id="A0A2S4LAR3"/>
<feature type="transmembrane region" description="Helical" evidence="5">
    <location>
        <begin position="474"/>
        <end position="497"/>
    </location>
</feature>
<feature type="transmembrane region" description="Helical" evidence="5">
    <location>
        <begin position="442"/>
        <end position="462"/>
    </location>
</feature>
<dbReference type="PANTHER" id="PTHR23507">
    <property type="entry name" value="ZGC:174356"/>
    <property type="match status" value="1"/>
</dbReference>
<keyword evidence="4 5" id="KW-0472">Membrane</keyword>
<dbReference type="EMBL" id="PKSG01000032">
    <property type="protein sequence ID" value="POR39544.1"/>
    <property type="molecule type" value="Genomic_DNA"/>
</dbReference>
<dbReference type="PANTHER" id="PTHR23507:SF1">
    <property type="entry name" value="FI18259P1-RELATED"/>
    <property type="match status" value="1"/>
</dbReference>
<gene>
    <name evidence="6" type="ORF">TPAR_00264</name>
</gene>
<dbReference type="SUPFAM" id="SSF103473">
    <property type="entry name" value="MFS general substrate transporter"/>
    <property type="match status" value="1"/>
</dbReference>
<accession>A0A2S4LAR3</accession>
<dbReference type="Gene3D" id="1.20.1250.20">
    <property type="entry name" value="MFS general substrate transporter like domains"/>
    <property type="match status" value="1"/>
</dbReference>
<dbReference type="GO" id="GO:0022857">
    <property type="term" value="F:transmembrane transporter activity"/>
    <property type="evidence" value="ECO:0007669"/>
    <property type="project" value="TreeGrafter"/>
</dbReference>
<name>A0A2S4LAR3_9HYPO</name>
<evidence type="ECO:0000256" key="1">
    <source>
        <dbReference type="ARBA" id="ARBA00004141"/>
    </source>
</evidence>
<evidence type="ECO:0000256" key="5">
    <source>
        <dbReference type="SAM" id="Phobius"/>
    </source>
</evidence>
<evidence type="ECO:0000313" key="6">
    <source>
        <dbReference type="EMBL" id="POR39544.1"/>
    </source>
</evidence>
<evidence type="ECO:0000256" key="4">
    <source>
        <dbReference type="ARBA" id="ARBA00023136"/>
    </source>
</evidence>
<evidence type="ECO:0000313" key="7">
    <source>
        <dbReference type="Proteomes" id="UP000237481"/>
    </source>
</evidence>
<protein>
    <recommendedName>
        <fullName evidence="8">Major facilitator superfamily (MFS) profile domain-containing protein</fullName>
    </recommendedName>
</protein>
<feature type="transmembrane region" description="Helical" evidence="5">
    <location>
        <begin position="338"/>
        <end position="363"/>
    </location>
</feature>
<feature type="transmembrane region" description="Helical" evidence="5">
    <location>
        <begin position="509"/>
        <end position="529"/>
    </location>
</feature>
<keyword evidence="7" id="KW-1185">Reference proteome</keyword>
<feature type="transmembrane region" description="Helical" evidence="5">
    <location>
        <begin position="383"/>
        <end position="405"/>
    </location>
</feature>
<sequence length="544" mass="57844">MQDPHPAPTEASPLLQHLDSGAAPVPEAAPVPVGAPGPAGPAGPGPISRQPWLLIPFLAFNIFCSAAAGSLVAVPITKLLEDNLCRRHYARFQDGAGAIDERLCKVEQVQSQLAWLTGALDSFEAVVGVIVALPYGVLADRYATLFLPPSPSGLELIRPIRIGRRPVFALSSLGTLLTLAWNAVVLRFSQRIPLYLILLAPALQVIGGGESVLLAMNYSIAADVVPPATRADSFLRMAVASHIGRFVASSVSARLMQTVSPWPPILIAFVLIPLGAAVILFIPETLQVQKHDPERHHQPAHTTCAQTQTSLLARGAAYLRNCLSRLGRALSIIKSPSALFVLLTFISASPVSLGAGTFIVQYVSKRFGWSFADAAYLRSVKGISDMIVLLIALPALSLLLMSPSMPFRLSPLRKDLILARLSMLLMTCGTLLMAGGTVQVVIAGQLIITLGDGFISLCRSVMTSFVDNQHASTLYTLISIVETVGSCAAGPALAWLFSTGMKLGNGWEGLPYVGISALCALMTLLLLFVRVAAEARRTGAQEED</sequence>
<feature type="transmembrane region" description="Helical" evidence="5">
    <location>
        <begin position="167"/>
        <end position="186"/>
    </location>
</feature>
<dbReference type="GO" id="GO:0016020">
    <property type="term" value="C:membrane"/>
    <property type="evidence" value="ECO:0007669"/>
    <property type="project" value="UniProtKB-SubCell"/>
</dbReference>
<dbReference type="OrthoDB" id="3026777at2759"/>
<evidence type="ECO:0000256" key="3">
    <source>
        <dbReference type="ARBA" id="ARBA00022989"/>
    </source>
</evidence>
<feature type="transmembrane region" description="Helical" evidence="5">
    <location>
        <begin position="53"/>
        <end position="77"/>
    </location>
</feature>
<keyword evidence="3 5" id="KW-1133">Transmembrane helix</keyword>
<reference evidence="6 7" key="1">
    <citation type="submission" date="2018-01" db="EMBL/GenBank/DDBJ databases">
        <title>Harnessing the power of phylogenomics to disentangle the directionality and signatures of interkingdom host jumping in the parasitic fungal genus Tolypocladium.</title>
        <authorList>
            <person name="Quandt C.A."/>
            <person name="Patterson W."/>
            <person name="Spatafora J.W."/>
        </authorList>
    </citation>
    <scope>NUCLEOTIDE SEQUENCE [LARGE SCALE GENOMIC DNA]</scope>
    <source>
        <strain evidence="6 7">NRBC 100945</strain>
    </source>
</reference>
<feature type="transmembrane region" description="Helical" evidence="5">
    <location>
        <begin position="262"/>
        <end position="282"/>
    </location>
</feature>
<organism evidence="6 7">
    <name type="scientific">Tolypocladium paradoxum</name>
    <dbReference type="NCBI Taxonomy" id="94208"/>
    <lineage>
        <taxon>Eukaryota</taxon>
        <taxon>Fungi</taxon>
        <taxon>Dikarya</taxon>
        <taxon>Ascomycota</taxon>
        <taxon>Pezizomycotina</taxon>
        <taxon>Sordariomycetes</taxon>
        <taxon>Hypocreomycetidae</taxon>
        <taxon>Hypocreales</taxon>
        <taxon>Ophiocordycipitaceae</taxon>
        <taxon>Tolypocladium</taxon>
    </lineage>
</organism>
<feature type="transmembrane region" description="Helical" evidence="5">
    <location>
        <begin position="192"/>
        <end position="213"/>
    </location>
</feature>
<feature type="transmembrane region" description="Helical" evidence="5">
    <location>
        <begin position="417"/>
        <end position="436"/>
    </location>
</feature>
<dbReference type="InterPro" id="IPR036259">
    <property type="entry name" value="MFS_trans_sf"/>
</dbReference>
<comment type="caution">
    <text evidence="6">The sequence shown here is derived from an EMBL/GenBank/DDBJ whole genome shotgun (WGS) entry which is preliminary data.</text>
</comment>
<evidence type="ECO:0000256" key="2">
    <source>
        <dbReference type="ARBA" id="ARBA00022692"/>
    </source>
</evidence>